<dbReference type="WBParaSite" id="RSKR_0000054500.1">
    <property type="protein sequence ID" value="RSKR_0000054500.1"/>
    <property type="gene ID" value="RSKR_0000054500"/>
</dbReference>
<sequence>MDCANIWLALVATNDVVKYDQIAAAYYLNNDDEVEAKFLGDVQNGLINGRINQRERTVRITDWKNDNMHEKVDYRELGKNISILQEGFMAALTGINDIQNGYSNMDRQMSQEGGYQSFTRPTAAVHSASESSKAKTVYRKIDDAQTALNEPMEYECTEEQPKSSRQPVRNETSNSDQVYVMEDPAPSNLPTNKK</sequence>
<protein>
    <submittedName>
        <fullName evidence="2">Gag-pol polyprotein</fullName>
    </submittedName>
</protein>
<name>A0AC35THB3_9BILA</name>
<accession>A0AC35THB3</accession>
<proteinExistence type="predicted"/>
<dbReference type="Proteomes" id="UP000095286">
    <property type="component" value="Unplaced"/>
</dbReference>
<evidence type="ECO:0000313" key="1">
    <source>
        <dbReference type="Proteomes" id="UP000095286"/>
    </source>
</evidence>
<reference evidence="2" key="1">
    <citation type="submission" date="2016-11" db="UniProtKB">
        <authorList>
            <consortium name="WormBaseParasite"/>
        </authorList>
    </citation>
    <scope>IDENTIFICATION</scope>
    <source>
        <strain evidence="2">KR3021</strain>
    </source>
</reference>
<organism evidence="1 2">
    <name type="scientific">Rhabditophanes sp. KR3021</name>
    <dbReference type="NCBI Taxonomy" id="114890"/>
    <lineage>
        <taxon>Eukaryota</taxon>
        <taxon>Metazoa</taxon>
        <taxon>Ecdysozoa</taxon>
        <taxon>Nematoda</taxon>
        <taxon>Chromadorea</taxon>
        <taxon>Rhabditida</taxon>
        <taxon>Tylenchina</taxon>
        <taxon>Panagrolaimomorpha</taxon>
        <taxon>Strongyloidoidea</taxon>
        <taxon>Alloionematidae</taxon>
        <taxon>Rhabditophanes</taxon>
    </lineage>
</organism>
<evidence type="ECO:0000313" key="2">
    <source>
        <dbReference type="WBParaSite" id="RSKR_0000054500.1"/>
    </source>
</evidence>